<dbReference type="EMBL" id="CAJVQB010017856">
    <property type="protein sequence ID" value="CAG8785739.1"/>
    <property type="molecule type" value="Genomic_DNA"/>
</dbReference>
<feature type="non-terminal residue" evidence="2">
    <location>
        <position position="43"/>
    </location>
</feature>
<evidence type="ECO:0000313" key="3">
    <source>
        <dbReference type="Proteomes" id="UP000789901"/>
    </source>
</evidence>
<organism evidence="2 3">
    <name type="scientific">Gigaspora margarita</name>
    <dbReference type="NCBI Taxonomy" id="4874"/>
    <lineage>
        <taxon>Eukaryota</taxon>
        <taxon>Fungi</taxon>
        <taxon>Fungi incertae sedis</taxon>
        <taxon>Mucoromycota</taxon>
        <taxon>Glomeromycotina</taxon>
        <taxon>Glomeromycetes</taxon>
        <taxon>Diversisporales</taxon>
        <taxon>Gigasporaceae</taxon>
        <taxon>Gigaspora</taxon>
    </lineage>
</organism>
<protein>
    <submittedName>
        <fullName evidence="2">17558_t:CDS:1</fullName>
    </submittedName>
</protein>
<accession>A0ABN7VM54</accession>
<evidence type="ECO:0000256" key="1">
    <source>
        <dbReference type="SAM" id="MobiDB-lite"/>
    </source>
</evidence>
<name>A0ABN7VM54_GIGMA</name>
<gene>
    <name evidence="2" type="ORF">GMARGA_LOCUS20403</name>
</gene>
<evidence type="ECO:0000313" key="2">
    <source>
        <dbReference type="EMBL" id="CAG8785739.1"/>
    </source>
</evidence>
<keyword evidence="3" id="KW-1185">Reference proteome</keyword>
<reference evidence="2 3" key="1">
    <citation type="submission" date="2021-06" db="EMBL/GenBank/DDBJ databases">
        <authorList>
            <person name="Kallberg Y."/>
            <person name="Tangrot J."/>
            <person name="Rosling A."/>
        </authorList>
    </citation>
    <scope>NUCLEOTIDE SEQUENCE [LARGE SCALE GENOMIC DNA]</scope>
    <source>
        <strain evidence="2 3">120-4 pot B 10/14</strain>
    </source>
</reference>
<feature type="region of interest" description="Disordered" evidence="1">
    <location>
        <begin position="24"/>
        <end position="43"/>
    </location>
</feature>
<dbReference type="Proteomes" id="UP000789901">
    <property type="component" value="Unassembled WGS sequence"/>
</dbReference>
<comment type="caution">
    <text evidence="2">The sequence shown here is derived from an EMBL/GenBank/DDBJ whole genome shotgun (WGS) entry which is preliminary data.</text>
</comment>
<sequence length="43" mass="5197">MDIDRKIELELKDYEEVDLDSEVQSKEKSRLLLKSKKENDQEE</sequence>
<proteinExistence type="predicted"/>